<dbReference type="FunFam" id="2.40.50.100:FF:000010">
    <property type="entry name" value="Acetyltransferase component of pyruvate dehydrogenase complex"/>
    <property type="match status" value="1"/>
</dbReference>
<feature type="region of interest" description="Disordered" evidence="6">
    <location>
        <begin position="170"/>
        <end position="209"/>
    </location>
</feature>
<dbReference type="SUPFAM" id="SSF47005">
    <property type="entry name" value="Peripheral subunit-binding domain of 2-oxo acid dehydrogenase complex"/>
    <property type="match status" value="1"/>
</dbReference>
<dbReference type="Pfam" id="PF02817">
    <property type="entry name" value="E3_binding"/>
    <property type="match status" value="1"/>
</dbReference>
<keyword evidence="3 4" id="KW-0450">Lipoyl</keyword>
<feature type="domain" description="Peripheral subunit-binding (PSBD)" evidence="8">
    <location>
        <begin position="135"/>
        <end position="172"/>
    </location>
</feature>
<feature type="domain" description="Lipoyl-binding" evidence="7">
    <location>
        <begin position="2"/>
        <end position="77"/>
    </location>
</feature>
<feature type="compositionally biased region" description="Pro residues" evidence="6">
    <location>
        <begin position="178"/>
        <end position="188"/>
    </location>
</feature>
<sequence length="436" mass="45387">MIHEVFMPALSSTMTEGKIVSWEKSPGDKVEKGETVVVVESDKADMDVESFYEGILAEIVVPAGEVAPVGAAIALLAETEAEIEQAKQKAAQLQGSAAQSAAPAASAPSAAPSASQGAAPAQTTASPSRRNGRTIASPRARKLAKEYQVDLSGLQGSGPHGRIVAEDVEAAAGKAPQPSAPPVAPPATVPASPAAIAPTPAPAAPPTPTPAPLGEVVSFNTLQQAVVRNMLAGWQAPVFHVSYTITTDNLDRLYQQIKSKGVTMTALLAKAVAVTLQKHPVLNARYTEKGIEYPSAINVAVAVAMPDGGLITPVLKSADGQDIYSLSRNWKDLVNRARVKQLQPDEYSTGTFSLSNLGMFGVSSFDAILPPGQGSILAIAAARPQVVASDDGSIRVCRQMQVNITCDHRVIYGSHAAAFLQDLAALIENDPQSLTL</sequence>
<dbReference type="SUPFAM" id="SSF52777">
    <property type="entry name" value="CoA-dependent acyltransferases"/>
    <property type="match status" value="1"/>
</dbReference>
<dbReference type="InterPro" id="IPR036625">
    <property type="entry name" value="E3-bd_dom_sf"/>
</dbReference>
<dbReference type="AlphaFoldDB" id="A0A6H1U5J7"/>
<name>A0A6H1U5J7_9CYAN</name>
<evidence type="ECO:0000256" key="6">
    <source>
        <dbReference type="SAM" id="MobiDB-lite"/>
    </source>
</evidence>
<dbReference type="GO" id="GO:0004742">
    <property type="term" value="F:dihydrolipoyllysine-residue acetyltransferase activity"/>
    <property type="evidence" value="ECO:0007669"/>
    <property type="project" value="TreeGrafter"/>
</dbReference>
<evidence type="ECO:0000256" key="5">
    <source>
        <dbReference type="SAM" id="Coils"/>
    </source>
</evidence>
<evidence type="ECO:0000256" key="3">
    <source>
        <dbReference type="ARBA" id="ARBA00022823"/>
    </source>
</evidence>
<proteinExistence type="inferred from homology"/>
<feature type="compositionally biased region" description="Low complexity" evidence="6">
    <location>
        <begin position="189"/>
        <end position="198"/>
    </location>
</feature>
<evidence type="ECO:0000259" key="7">
    <source>
        <dbReference type="PROSITE" id="PS50968"/>
    </source>
</evidence>
<dbReference type="Gene3D" id="2.40.50.100">
    <property type="match status" value="1"/>
</dbReference>
<dbReference type="InterPro" id="IPR011053">
    <property type="entry name" value="Single_hybrid_motif"/>
</dbReference>
<keyword evidence="5" id="KW-0175">Coiled coil</keyword>
<accession>A0A6H1U5J7</accession>
<dbReference type="RefSeq" id="WP_168571046.1">
    <property type="nucleotide sequence ID" value="NZ_CP051167.1"/>
</dbReference>
<dbReference type="EC" id="2.3.1.-" evidence="4"/>
<protein>
    <recommendedName>
        <fullName evidence="4">Dihydrolipoamide acetyltransferase component of pyruvate dehydrogenase complex</fullName>
        <ecNumber evidence="4">2.3.1.-</ecNumber>
    </recommendedName>
</protein>
<dbReference type="KEGG" id="oxy:HCG48_21770"/>
<dbReference type="InterPro" id="IPR004167">
    <property type="entry name" value="PSBD"/>
</dbReference>
<dbReference type="Proteomes" id="UP000500857">
    <property type="component" value="Chromosome"/>
</dbReference>
<feature type="region of interest" description="Disordered" evidence="6">
    <location>
        <begin position="102"/>
        <end position="136"/>
    </location>
</feature>
<dbReference type="Pfam" id="PF00198">
    <property type="entry name" value="2-oxoacid_dh"/>
    <property type="match status" value="1"/>
</dbReference>
<dbReference type="CDD" id="cd06849">
    <property type="entry name" value="lipoyl_domain"/>
    <property type="match status" value="1"/>
</dbReference>
<comment type="cofactor">
    <cofactor evidence="1 4">
        <name>(R)-lipoate</name>
        <dbReference type="ChEBI" id="CHEBI:83088"/>
    </cofactor>
</comment>
<dbReference type="PANTHER" id="PTHR23151">
    <property type="entry name" value="DIHYDROLIPOAMIDE ACETYL/SUCCINYL-TRANSFERASE-RELATED"/>
    <property type="match status" value="1"/>
</dbReference>
<dbReference type="InterPro" id="IPR045257">
    <property type="entry name" value="E2/Pdx1"/>
</dbReference>
<evidence type="ECO:0000256" key="2">
    <source>
        <dbReference type="ARBA" id="ARBA00007317"/>
    </source>
</evidence>
<dbReference type="Pfam" id="PF00364">
    <property type="entry name" value="Biotin_lipoyl"/>
    <property type="match status" value="1"/>
</dbReference>
<dbReference type="EMBL" id="CP051167">
    <property type="protein sequence ID" value="QIZ72899.1"/>
    <property type="molecule type" value="Genomic_DNA"/>
</dbReference>
<feature type="coiled-coil region" evidence="5">
    <location>
        <begin position="69"/>
        <end position="96"/>
    </location>
</feature>
<dbReference type="SUPFAM" id="SSF51230">
    <property type="entry name" value="Single hybrid motif"/>
    <property type="match status" value="1"/>
</dbReference>
<dbReference type="GO" id="GO:0006086">
    <property type="term" value="P:pyruvate decarboxylation to acetyl-CoA"/>
    <property type="evidence" value="ECO:0007669"/>
    <property type="project" value="InterPro"/>
</dbReference>
<feature type="compositionally biased region" description="Low complexity" evidence="6">
    <location>
        <begin position="102"/>
        <end position="128"/>
    </location>
</feature>
<evidence type="ECO:0000313" key="10">
    <source>
        <dbReference type="Proteomes" id="UP000500857"/>
    </source>
</evidence>
<comment type="similarity">
    <text evidence="2 4">Belongs to the 2-oxoacid dehydrogenase family.</text>
</comment>
<dbReference type="PANTHER" id="PTHR23151:SF75">
    <property type="entry name" value="DIHYDROLIPOYLLYSINE-RESIDUE ACETYLTRANSFERASE COMPONENT 5 OF PYRUVATE DEHYDROGENASE COMPLEX, CHLOROPLASTIC"/>
    <property type="match status" value="1"/>
</dbReference>
<dbReference type="InterPro" id="IPR003016">
    <property type="entry name" value="2-oxoA_DH_lipoyl-BS"/>
</dbReference>
<reference evidence="9 10" key="1">
    <citation type="submission" date="2020-04" db="EMBL/GenBank/DDBJ databases">
        <authorList>
            <person name="Basu S."/>
            <person name="Maruthanayagam V."/>
            <person name="Chakraborty S."/>
            <person name="Pramanik A."/>
            <person name="Mukherjee J."/>
            <person name="Brink B."/>
        </authorList>
    </citation>
    <scope>NUCLEOTIDE SEQUENCE [LARGE SCALE GENOMIC DNA]</scope>
    <source>
        <strain evidence="9 10">AP17</strain>
    </source>
</reference>
<keyword evidence="4" id="KW-0808">Transferase</keyword>
<dbReference type="InterPro" id="IPR023213">
    <property type="entry name" value="CAT-like_dom_sf"/>
</dbReference>
<evidence type="ECO:0000259" key="8">
    <source>
        <dbReference type="PROSITE" id="PS51826"/>
    </source>
</evidence>
<dbReference type="Gene3D" id="4.10.320.10">
    <property type="entry name" value="E3-binding domain"/>
    <property type="match status" value="1"/>
</dbReference>
<dbReference type="InterPro" id="IPR000089">
    <property type="entry name" value="Biotin_lipoyl"/>
</dbReference>
<dbReference type="PROSITE" id="PS50968">
    <property type="entry name" value="BIOTINYL_LIPOYL"/>
    <property type="match status" value="1"/>
</dbReference>
<organism evidence="9 10">
    <name type="scientific">Oxynema aestuarii AP17</name>
    <dbReference type="NCBI Taxonomy" id="2064643"/>
    <lineage>
        <taxon>Bacteria</taxon>
        <taxon>Bacillati</taxon>
        <taxon>Cyanobacteriota</taxon>
        <taxon>Cyanophyceae</taxon>
        <taxon>Oscillatoriophycideae</taxon>
        <taxon>Oscillatoriales</taxon>
        <taxon>Oscillatoriaceae</taxon>
        <taxon>Oxynema</taxon>
        <taxon>Oxynema aestuarii</taxon>
    </lineage>
</organism>
<keyword evidence="4" id="KW-0012">Acyltransferase</keyword>
<dbReference type="GO" id="GO:0045254">
    <property type="term" value="C:pyruvate dehydrogenase complex"/>
    <property type="evidence" value="ECO:0007669"/>
    <property type="project" value="InterPro"/>
</dbReference>
<dbReference type="Gene3D" id="3.30.559.10">
    <property type="entry name" value="Chloramphenicol acetyltransferase-like domain"/>
    <property type="match status" value="1"/>
</dbReference>
<dbReference type="InterPro" id="IPR001078">
    <property type="entry name" value="2-oxoacid_DH_actylTfrase"/>
</dbReference>
<evidence type="ECO:0000256" key="4">
    <source>
        <dbReference type="RuleBase" id="RU003423"/>
    </source>
</evidence>
<keyword evidence="10" id="KW-1185">Reference proteome</keyword>
<evidence type="ECO:0000313" key="9">
    <source>
        <dbReference type="EMBL" id="QIZ72899.1"/>
    </source>
</evidence>
<gene>
    <name evidence="9" type="ORF">HCG48_21770</name>
</gene>
<feature type="compositionally biased region" description="Pro residues" evidence="6">
    <location>
        <begin position="199"/>
        <end position="209"/>
    </location>
</feature>
<dbReference type="PROSITE" id="PS00189">
    <property type="entry name" value="LIPOYL"/>
    <property type="match status" value="1"/>
</dbReference>
<evidence type="ECO:0000256" key="1">
    <source>
        <dbReference type="ARBA" id="ARBA00001938"/>
    </source>
</evidence>
<dbReference type="PROSITE" id="PS51826">
    <property type="entry name" value="PSBD"/>
    <property type="match status" value="1"/>
</dbReference>